<keyword evidence="2" id="KW-0378">Hydrolase</keyword>
<evidence type="ECO:0000256" key="1">
    <source>
        <dbReference type="ARBA" id="ARBA00008061"/>
    </source>
</evidence>
<feature type="domain" description="Glycosyl hydrolase family 13 catalytic" evidence="6">
    <location>
        <begin position="28"/>
        <end position="435"/>
    </location>
</feature>
<evidence type="ECO:0000313" key="7">
    <source>
        <dbReference type="EMBL" id="PRZ14267.1"/>
    </source>
</evidence>
<comment type="similarity">
    <text evidence="1">Belongs to the glycosyl hydrolase 13 family.</text>
</comment>
<dbReference type="SMART" id="SM00642">
    <property type="entry name" value="Aamy"/>
    <property type="match status" value="1"/>
</dbReference>
<dbReference type="PANTHER" id="PTHR10357">
    <property type="entry name" value="ALPHA-AMYLASE FAMILY MEMBER"/>
    <property type="match status" value="1"/>
</dbReference>
<evidence type="ECO:0000256" key="2">
    <source>
        <dbReference type="ARBA" id="ARBA00022801"/>
    </source>
</evidence>
<dbReference type="SUPFAM" id="SSF51011">
    <property type="entry name" value="Glycosyl hydrolase domain"/>
    <property type="match status" value="1"/>
</dbReference>
<name>A0ABX5ENJ7_9BACL</name>
<dbReference type="EMBL" id="PVTZ01000006">
    <property type="protein sequence ID" value="PRZ14267.1"/>
    <property type="molecule type" value="Genomic_DNA"/>
</dbReference>
<dbReference type="NCBIfam" id="NF008183">
    <property type="entry name" value="PRK10933.1"/>
    <property type="match status" value="1"/>
</dbReference>
<dbReference type="InterPro" id="IPR013780">
    <property type="entry name" value="Glyco_hydro_b"/>
</dbReference>
<comment type="caution">
    <text evidence="7">The sequence shown here is derived from an EMBL/GenBank/DDBJ whole genome shotgun (WGS) entry which is preliminary data.</text>
</comment>
<protein>
    <recommendedName>
        <fullName evidence="5">oligo-1,6-glucosidase</fullName>
        <ecNumber evidence="5">3.2.1.10</ecNumber>
    </recommendedName>
</protein>
<dbReference type="InterPro" id="IPR045857">
    <property type="entry name" value="O16G_dom_2"/>
</dbReference>
<evidence type="ECO:0000256" key="5">
    <source>
        <dbReference type="ARBA" id="ARBA00038939"/>
    </source>
</evidence>
<comment type="catalytic activity">
    <reaction evidence="4">
        <text>Hydrolysis of (1-&gt;6)-alpha-D-glucosidic linkages in some oligosaccharides produced from starch and glycogen by alpha-amylase, and in isomaltose.</text>
        <dbReference type="EC" id="3.2.1.10"/>
    </reaction>
</comment>
<organism evidence="7 8">
    <name type="scientific">Laceyella sediminis</name>
    <dbReference type="NCBI Taxonomy" id="573074"/>
    <lineage>
        <taxon>Bacteria</taxon>
        <taxon>Bacillati</taxon>
        <taxon>Bacillota</taxon>
        <taxon>Bacilli</taxon>
        <taxon>Bacillales</taxon>
        <taxon>Thermoactinomycetaceae</taxon>
        <taxon>Laceyella</taxon>
    </lineage>
</organism>
<proteinExistence type="inferred from homology"/>
<dbReference type="EC" id="3.2.1.10" evidence="5"/>
<evidence type="ECO:0000256" key="3">
    <source>
        <dbReference type="ARBA" id="ARBA00023295"/>
    </source>
</evidence>
<reference evidence="7 8" key="1">
    <citation type="submission" date="2018-03" db="EMBL/GenBank/DDBJ databases">
        <title>Genomic Encyclopedia of Archaeal and Bacterial Type Strains, Phase II (KMG-II): from individual species to whole genera.</title>
        <authorList>
            <person name="Goeker M."/>
        </authorList>
    </citation>
    <scope>NUCLEOTIDE SEQUENCE [LARGE SCALE GENOMIC DNA]</scope>
    <source>
        <strain evidence="7 8">RHA1</strain>
    </source>
</reference>
<sequence>MPYCNSDEISKESDTMARKWWKESVVYQIYPRSFMDSNGDGIGDLRGIISKLDYLKELGVDVIWLSPVYRSPNDDNGYDISDYQAIMDEFGTMQDWEELLAEVHQRGMKLIMDLVVNHSSDEHPWFVEARRSKDNPYRDFYIWRPGKDGAEPNNWESCFSGSAWEYDEATGEYYLHLFSKKQPDLNWENPKLRQAVYDIMTWWLDKGIDGFRMDVINFISKDPDLPDVPNPEGKRYVFGGQYFMNGPRIHEFLQEMHKEVLSKYDVMTVGEMPGVTPEEAILYTAEDRGELNMVFQFEHMELDSGPGGKWDVKPWQLKDLKAVMTKWQKALENKGWNSLYLNNHDQPRMVSRFGDDTKYREESAKMLATFLHLMQGTPFIYQGEEIGMTNVRFASIEDYKDIETLNMVREKAVENGEDMQKVMRAIHMKGRDNARTPVQWDDTNHAGFTTGTPWISVNPNYKEVNVKQALLNPNSVYHYYKKLIQLRRQHEIIVYGTYDLILENHEQIYAYTRTLGDEKLVVICNFFNGTPCFELPTHLRSYKKCELIVANYEGDGSGDIENMVLRPYEARVYRLVY</sequence>
<evidence type="ECO:0000313" key="8">
    <source>
        <dbReference type="Proteomes" id="UP000238836"/>
    </source>
</evidence>
<dbReference type="Gene3D" id="3.90.400.10">
    <property type="entry name" value="Oligo-1,6-glucosidase, Domain 2"/>
    <property type="match status" value="1"/>
</dbReference>
<evidence type="ECO:0000256" key="4">
    <source>
        <dbReference type="ARBA" id="ARBA00036217"/>
    </source>
</evidence>
<gene>
    <name evidence="7" type="ORF">CLV36_10627</name>
</gene>
<dbReference type="PANTHER" id="PTHR10357:SF184">
    <property type="entry name" value="OLIGO-1,6-GLUCOSIDASE 1"/>
    <property type="match status" value="1"/>
</dbReference>
<dbReference type="Proteomes" id="UP000238836">
    <property type="component" value="Unassembled WGS sequence"/>
</dbReference>
<dbReference type="SUPFAM" id="SSF51445">
    <property type="entry name" value="(Trans)glycosidases"/>
    <property type="match status" value="1"/>
</dbReference>
<dbReference type="CDD" id="cd11333">
    <property type="entry name" value="AmyAc_SI_OligoGlu_DGase"/>
    <property type="match status" value="1"/>
</dbReference>
<dbReference type="InterPro" id="IPR006047">
    <property type="entry name" value="GH13_cat_dom"/>
</dbReference>
<dbReference type="Gene3D" id="3.20.20.80">
    <property type="entry name" value="Glycosidases"/>
    <property type="match status" value="1"/>
</dbReference>
<dbReference type="InterPro" id="IPR017853">
    <property type="entry name" value="GH"/>
</dbReference>
<keyword evidence="8" id="KW-1185">Reference proteome</keyword>
<evidence type="ECO:0000259" key="6">
    <source>
        <dbReference type="SMART" id="SM00642"/>
    </source>
</evidence>
<dbReference type="Gene3D" id="2.60.40.1180">
    <property type="entry name" value="Golgi alpha-mannosidase II"/>
    <property type="match status" value="1"/>
</dbReference>
<dbReference type="Pfam" id="PF00128">
    <property type="entry name" value="Alpha-amylase"/>
    <property type="match status" value="1"/>
</dbReference>
<accession>A0ABX5ENJ7</accession>
<keyword evidence="3" id="KW-0326">Glycosidase</keyword>